<dbReference type="eggNOG" id="COG3339">
    <property type="taxonomic scope" value="Bacteria"/>
</dbReference>
<reference evidence="8" key="1">
    <citation type="submission" date="2012-02" db="EMBL/GenBank/DDBJ databases">
        <title>Complete sequence of Desulfitobacterium dichloroeliminans LMG P-21439.</title>
        <authorList>
            <person name="Lucas S."/>
            <person name="Han J."/>
            <person name="Lapidus A."/>
            <person name="Cheng J.-F."/>
            <person name="Goodwin L."/>
            <person name="Pitluck S."/>
            <person name="Peters L."/>
            <person name="Ovchinnikova G."/>
            <person name="Teshima H."/>
            <person name="Detter J.C."/>
            <person name="Han C."/>
            <person name="Tapia R."/>
            <person name="Land M."/>
            <person name="Hauser L."/>
            <person name="Kyrpides N."/>
            <person name="Ivanova N."/>
            <person name="Pagani I."/>
            <person name="Kruse T."/>
            <person name="de Vos W.M."/>
            <person name="Boon N."/>
            <person name="Smidt H."/>
            <person name="Woyke T."/>
        </authorList>
    </citation>
    <scope>NUCLEOTIDE SEQUENCE [LARGE SCALE GENOMIC DNA]</scope>
    <source>
        <strain evidence="8">LMG P-21439 / DCA1</strain>
    </source>
</reference>
<evidence type="ECO:0000313" key="8">
    <source>
        <dbReference type="Proteomes" id="UP000010797"/>
    </source>
</evidence>
<evidence type="ECO:0000256" key="5">
    <source>
        <dbReference type="SAM" id="Phobius"/>
    </source>
</evidence>
<dbReference type="HOGENOM" id="CLU_110199_1_0_9"/>
<accession>L0F2V4</accession>
<protein>
    <recommendedName>
        <fullName evidence="6">DUF1232 domain-containing protein</fullName>
    </recommendedName>
</protein>
<dbReference type="Proteomes" id="UP000010797">
    <property type="component" value="Chromosome"/>
</dbReference>
<evidence type="ECO:0000259" key="6">
    <source>
        <dbReference type="Pfam" id="PF06803"/>
    </source>
</evidence>
<organism evidence="7 8">
    <name type="scientific">Desulfitobacterium dichloroeliminans (strain LMG P-21439 / DCA1)</name>
    <dbReference type="NCBI Taxonomy" id="871963"/>
    <lineage>
        <taxon>Bacteria</taxon>
        <taxon>Bacillati</taxon>
        <taxon>Bacillota</taxon>
        <taxon>Clostridia</taxon>
        <taxon>Eubacteriales</taxon>
        <taxon>Desulfitobacteriaceae</taxon>
        <taxon>Desulfitobacterium</taxon>
    </lineage>
</organism>
<dbReference type="Pfam" id="PF06803">
    <property type="entry name" value="DUF1232"/>
    <property type="match status" value="1"/>
</dbReference>
<evidence type="ECO:0000256" key="2">
    <source>
        <dbReference type="ARBA" id="ARBA00022692"/>
    </source>
</evidence>
<gene>
    <name evidence="7" type="ordered locus">Desdi_0640</name>
</gene>
<keyword evidence="3 5" id="KW-1133">Transmembrane helix</keyword>
<feature type="transmembrane region" description="Helical" evidence="5">
    <location>
        <begin position="83"/>
        <end position="104"/>
    </location>
</feature>
<evidence type="ECO:0000256" key="4">
    <source>
        <dbReference type="ARBA" id="ARBA00023136"/>
    </source>
</evidence>
<dbReference type="RefSeq" id="WP_015261171.1">
    <property type="nucleotide sequence ID" value="NC_019903.1"/>
</dbReference>
<evidence type="ECO:0000256" key="1">
    <source>
        <dbReference type="ARBA" id="ARBA00004127"/>
    </source>
</evidence>
<evidence type="ECO:0000313" key="7">
    <source>
        <dbReference type="EMBL" id="AGA68169.1"/>
    </source>
</evidence>
<proteinExistence type="predicted"/>
<dbReference type="AlphaFoldDB" id="L0F2V4"/>
<dbReference type="OrthoDB" id="9800202at2"/>
<name>L0F2V4_DESDL</name>
<feature type="domain" description="DUF1232" evidence="6">
    <location>
        <begin position="83"/>
        <end position="117"/>
    </location>
</feature>
<sequence length="137" mass="15745">MHIGQNLKEKIIAKFNTFQDEAKRTLLNHDATQERLNAVFAKAEKLNINTGPINKVYQDILLLIQIVKAYITKEYRDIPTGSIIAIFAALIYFLSPIDILFDYIPGVGYVDDMFVLGLVLKQVDSDLQNFRNWLNNR</sequence>
<dbReference type="InterPro" id="IPR010652">
    <property type="entry name" value="DUF1232"/>
</dbReference>
<dbReference type="EMBL" id="CP003344">
    <property type="protein sequence ID" value="AGA68169.1"/>
    <property type="molecule type" value="Genomic_DNA"/>
</dbReference>
<keyword evidence="2 5" id="KW-0812">Transmembrane</keyword>
<dbReference type="GO" id="GO:0012505">
    <property type="term" value="C:endomembrane system"/>
    <property type="evidence" value="ECO:0007669"/>
    <property type="project" value="UniProtKB-SubCell"/>
</dbReference>
<dbReference type="KEGG" id="ddl:Desdi_0640"/>
<dbReference type="STRING" id="871963.Desdi_0640"/>
<comment type="subcellular location">
    <subcellularLocation>
        <location evidence="1">Endomembrane system</location>
        <topology evidence="1">Multi-pass membrane protein</topology>
    </subcellularLocation>
</comment>
<evidence type="ECO:0000256" key="3">
    <source>
        <dbReference type="ARBA" id="ARBA00022989"/>
    </source>
</evidence>
<keyword evidence="8" id="KW-1185">Reference proteome</keyword>
<keyword evidence="4 5" id="KW-0472">Membrane</keyword>